<evidence type="ECO:0000313" key="1">
    <source>
        <dbReference type="EMBL" id="CAG8749202.1"/>
    </source>
</evidence>
<feature type="non-terminal residue" evidence="1">
    <location>
        <position position="221"/>
    </location>
</feature>
<sequence>HAFQTLFSLFSYALQNIFSLYSCFLQTQFSYNIVTGKTVTQDCIQSIEPYGWKRIIRHLSINVSDLDPYYDNDFTDISMTSVTFMRGNSLYKRPYGWYRIALRVTGKYDDGDDKWLGISKNSWPVSYHGTAKHNARTIAKDGYSLSKGKRFSYGRGIYSSPEIHIAEEYAEKFVFEGNTYVLVFQNRVNPARLQRFPVGNGEYWLSEKEEDIRPYRICIKR</sequence>
<dbReference type="EMBL" id="CAJVPU010045228">
    <property type="protein sequence ID" value="CAG8749202.1"/>
    <property type="molecule type" value="Genomic_DNA"/>
</dbReference>
<organism evidence="1 2">
    <name type="scientific">Dentiscutata heterogama</name>
    <dbReference type="NCBI Taxonomy" id="1316150"/>
    <lineage>
        <taxon>Eukaryota</taxon>
        <taxon>Fungi</taxon>
        <taxon>Fungi incertae sedis</taxon>
        <taxon>Mucoromycota</taxon>
        <taxon>Glomeromycotina</taxon>
        <taxon>Glomeromycetes</taxon>
        <taxon>Diversisporales</taxon>
        <taxon>Gigasporaceae</taxon>
        <taxon>Dentiscutata</taxon>
    </lineage>
</organism>
<evidence type="ECO:0000313" key="2">
    <source>
        <dbReference type="Proteomes" id="UP000789702"/>
    </source>
</evidence>
<feature type="non-terminal residue" evidence="1">
    <location>
        <position position="1"/>
    </location>
</feature>
<gene>
    <name evidence="1" type="ORF">DHETER_LOCUS14532</name>
</gene>
<proteinExistence type="predicted"/>
<accession>A0ACA9QFF9</accession>
<dbReference type="Proteomes" id="UP000789702">
    <property type="component" value="Unassembled WGS sequence"/>
</dbReference>
<protein>
    <submittedName>
        <fullName evidence="1">15032_t:CDS:1</fullName>
    </submittedName>
</protein>
<name>A0ACA9QFF9_9GLOM</name>
<comment type="caution">
    <text evidence="1">The sequence shown here is derived from an EMBL/GenBank/DDBJ whole genome shotgun (WGS) entry which is preliminary data.</text>
</comment>
<keyword evidence="2" id="KW-1185">Reference proteome</keyword>
<reference evidence="1" key="1">
    <citation type="submission" date="2021-06" db="EMBL/GenBank/DDBJ databases">
        <authorList>
            <person name="Kallberg Y."/>
            <person name="Tangrot J."/>
            <person name="Rosling A."/>
        </authorList>
    </citation>
    <scope>NUCLEOTIDE SEQUENCE</scope>
    <source>
        <strain evidence="1">IL203A</strain>
    </source>
</reference>